<dbReference type="InterPro" id="IPR009003">
    <property type="entry name" value="Peptidase_S1_PA"/>
</dbReference>
<dbReference type="EMBL" id="JAHRIN010044959">
    <property type="protein sequence ID" value="MEQ2207541.1"/>
    <property type="molecule type" value="Genomic_DNA"/>
</dbReference>
<gene>
    <name evidence="2" type="ORF">XENOCAPTIV_014216</name>
</gene>
<evidence type="ECO:0000313" key="3">
    <source>
        <dbReference type="Proteomes" id="UP001434883"/>
    </source>
</evidence>
<reference evidence="2 3" key="1">
    <citation type="submission" date="2021-06" db="EMBL/GenBank/DDBJ databases">
        <authorList>
            <person name="Palmer J.M."/>
        </authorList>
    </citation>
    <scope>NUCLEOTIDE SEQUENCE [LARGE SCALE GENOMIC DNA]</scope>
    <source>
        <strain evidence="2 3">XC_2019</strain>
        <tissue evidence="2">Muscle</tissue>
    </source>
</reference>
<dbReference type="PANTHER" id="PTHR14389:SF3">
    <property type="entry name" value="PROTEIN FAM111A-LIKE"/>
    <property type="match status" value="1"/>
</dbReference>
<dbReference type="Gene3D" id="2.40.10.120">
    <property type="match status" value="1"/>
</dbReference>
<evidence type="ECO:0000313" key="2">
    <source>
        <dbReference type="EMBL" id="MEQ2207541.1"/>
    </source>
</evidence>
<sequence>LISPALQGDPGSSCSTPRKNPEVPENKMNLGKAKKEIVEEVGTSEVDHLHHFKVKFDSDGQKYTVDCNQPCTVLEAVKSHLSQQFKEKMKRSEENIILKSGEGNDSHIVPTNFPCTCVEDGECLIVTTSAKVVEQKQAERKVLPRENYSVFFIDKQGGKYTKTKTEMIFRCNNILEQFRYFCVYGRKGTTLVETLRLDGRFKDFTDFNLSDNKNGDLTYCTEIVDNLDGGKFQICLPKEGKPKAKDPNQQAIQEQDPTQQTSHEEQQEKASASINSQSKSKTTTVLEYAAKEGVSLKTAMEKSDCQIDLKEIYDLLRQQFPKLKELMEERFPGRSFNKALKLKKENFGKIQQTFSKVYTMRQLFNLSESICRLEIKETSSDFKVEGTGFVLLDNLVLTNAHLFKAFQKGCEKNWLKYLNISATFNYENPDGKSKRTFDTEVLVGNHDVDYALLELICRNQTSDQTETERDEIPPGLLKRFGPVPDPGDDGGACIIGHPAGGVRKWDVTCIVMKEDREQAVTQNLEAYKDYLFTVCSINHHIKTDPYADIRVTYNSFMYHGSSGSPVFDPFGRVFGFHTGGFFFDHPRPGHSVIEFAFPLLYIFKMLLGDLQKRGRQDILEKVLVEAQGNRYLEEIIDLVGLNQNKDQAHCVENQERNREIGQQSDSEEKMDTNP</sequence>
<name>A0ABV0RHD4_9TELE</name>
<feature type="compositionally biased region" description="Polar residues" evidence="1">
    <location>
        <begin position="247"/>
        <end position="261"/>
    </location>
</feature>
<feature type="compositionally biased region" description="Polar residues" evidence="1">
    <location>
        <begin position="269"/>
        <end position="278"/>
    </location>
</feature>
<evidence type="ECO:0008006" key="4">
    <source>
        <dbReference type="Google" id="ProtNLM"/>
    </source>
</evidence>
<evidence type="ECO:0000256" key="1">
    <source>
        <dbReference type="SAM" id="MobiDB-lite"/>
    </source>
</evidence>
<feature type="region of interest" description="Disordered" evidence="1">
    <location>
        <begin position="653"/>
        <end position="674"/>
    </location>
</feature>
<dbReference type="SUPFAM" id="SSF50494">
    <property type="entry name" value="Trypsin-like serine proteases"/>
    <property type="match status" value="1"/>
</dbReference>
<keyword evidence="3" id="KW-1185">Reference proteome</keyword>
<accession>A0ABV0RHD4</accession>
<protein>
    <recommendedName>
        <fullName evidence="4">Serine protease</fullName>
    </recommendedName>
</protein>
<dbReference type="PANTHER" id="PTHR14389">
    <property type="entry name" value="SI:CH1073-475A24.1"/>
    <property type="match status" value="1"/>
</dbReference>
<feature type="region of interest" description="Disordered" evidence="1">
    <location>
        <begin position="238"/>
        <end position="278"/>
    </location>
</feature>
<dbReference type="Pfam" id="PF13365">
    <property type="entry name" value="Trypsin_2"/>
    <property type="match status" value="1"/>
</dbReference>
<feature type="region of interest" description="Disordered" evidence="1">
    <location>
        <begin position="1"/>
        <end position="28"/>
    </location>
</feature>
<organism evidence="2 3">
    <name type="scientific">Xenoophorus captivus</name>
    <dbReference type="NCBI Taxonomy" id="1517983"/>
    <lineage>
        <taxon>Eukaryota</taxon>
        <taxon>Metazoa</taxon>
        <taxon>Chordata</taxon>
        <taxon>Craniata</taxon>
        <taxon>Vertebrata</taxon>
        <taxon>Euteleostomi</taxon>
        <taxon>Actinopterygii</taxon>
        <taxon>Neopterygii</taxon>
        <taxon>Teleostei</taxon>
        <taxon>Neoteleostei</taxon>
        <taxon>Acanthomorphata</taxon>
        <taxon>Ovalentaria</taxon>
        <taxon>Atherinomorphae</taxon>
        <taxon>Cyprinodontiformes</taxon>
        <taxon>Goodeidae</taxon>
        <taxon>Xenoophorus</taxon>
    </lineage>
</organism>
<dbReference type="Proteomes" id="UP001434883">
    <property type="component" value="Unassembled WGS sequence"/>
</dbReference>
<comment type="caution">
    <text evidence="2">The sequence shown here is derived from an EMBL/GenBank/DDBJ whole genome shotgun (WGS) entry which is preliminary data.</text>
</comment>
<feature type="non-terminal residue" evidence="2">
    <location>
        <position position="1"/>
    </location>
</feature>
<proteinExistence type="predicted"/>